<sequence length="243" mass="28271">MTLVQWIKAQWNQFHRKSQRPEEVTGLSPEDNEASTVEAFSSQQCVICQAQVHALDKYFDMLFYEMVNDFELRQIIRQAWGFCPRHVTQLATYGDPLGGSIIVYDVLSHLCDMSFPYAKPEKCPACVVEDEVIQRYTPLVIQRVRTGDEHIALCWSHFKHLVIRSDISRDVRQKLWTLEQERWKAWLDPVHKAAQADYLHPQDRDTLLVWRQVLAYWSDSAVSQESSSAPPALDSLRERPHTS</sequence>
<dbReference type="Pfam" id="PF19538">
    <property type="entry name" value="DUF6062"/>
    <property type="match status" value="1"/>
</dbReference>
<dbReference type="EMBL" id="FWWY01000001">
    <property type="protein sequence ID" value="SMC04505.1"/>
    <property type="molecule type" value="Genomic_DNA"/>
</dbReference>
<evidence type="ECO:0000256" key="1">
    <source>
        <dbReference type="SAM" id="MobiDB-lite"/>
    </source>
</evidence>
<accession>A0A1W1WE59</accession>
<protein>
    <submittedName>
        <fullName evidence="2">Uncharacterized protein</fullName>
    </submittedName>
</protein>
<proteinExistence type="predicted"/>
<gene>
    <name evidence="2" type="ORF">SAMN00768000_1692</name>
</gene>
<dbReference type="Proteomes" id="UP000192660">
    <property type="component" value="Unassembled WGS sequence"/>
</dbReference>
<evidence type="ECO:0000313" key="3">
    <source>
        <dbReference type="Proteomes" id="UP000192660"/>
    </source>
</evidence>
<dbReference type="OrthoDB" id="9810814at2"/>
<dbReference type="InterPro" id="IPR045706">
    <property type="entry name" value="DUF6062"/>
</dbReference>
<keyword evidence="3" id="KW-1185">Reference proteome</keyword>
<reference evidence="3" key="1">
    <citation type="submission" date="2017-04" db="EMBL/GenBank/DDBJ databases">
        <authorList>
            <person name="Varghese N."/>
            <person name="Submissions S."/>
        </authorList>
    </citation>
    <scope>NUCLEOTIDE SEQUENCE [LARGE SCALE GENOMIC DNA]</scope>
    <source>
        <strain evidence="3">DSM 9293</strain>
    </source>
</reference>
<dbReference type="STRING" id="28034.BFX07_00950"/>
<dbReference type="AlphaFoldDB" id="A0A1W1WE59"/>
<dbReference type="RefSeq" id="WP_020375718.1">
    <property type="nucleotide sequence ID" value="NZ_FWWY01000001.1"/>
</dbReference>
<evidence type="ECO:0000313" key="2">
    <source>
        <dbReference type="EMBL" id="SMC04505.1"/>
    </source>
</evidence>
<feature type="region of interest" description="Disordered" evidence="1">
    <location>
        <begin position="223"/>
        <end position="243"/>
    </location>
</feature>
<name>A0A1W1WE59_SULTA</name>
<organism evidence="2 3">
    <name type="scientific">Sulfobacillus thermosulfidooxidans (strain DSM 9293 / VKM B-1269 / AT-1)</name>
    <dbReference type="NCBI Taxonomy" id="929705"/>
    <lineage>
        <taxon>Bacteria</taxon>
        <taxon>Bacillati</taxon>
        <taxon>Bacillota</taxon>
        <taxon>Clostridia</taxon>
        <taxon>Eubacteriales</taxon>
        <taxon>Clostridiales Family XVII. Incertae Sedis</taxon>
        <taxon>Sulfobacillus</taxon>
    </lineage>
</organism>